<reference evidence="2" key="1">
    <citation type="submission" date="2023-07" db="EMBL/GenBank/DDBJ databases">
        <authorList>
            <person name="Haufschild T."/>
            <person name="Kallscheuer N."/>
            <person name="Hammer J."/>
            <person name="Kohn T."/>
            <person name="Kabuu M."/>
            <person name="Jogler M."/>
            <person name="Wohfarth N."/>
            <person name="Heuer A."/>
            <person name="Rohde M."/>
            <person name="van Teeseling M.C.F."/>
            <person name="Jogler C."/>
        </authorList>
    </citation>
    <scope>NUCLEOTIDE SEQUENCE</scope>
    <source>
        <strain evidence="2">Strain 138</strain>
        <strain evidence="3">Strain 318</strain>
    </source>
</reference>
<keyword evidence="4" id="KW-1185">Reference proteome</keyword>
<organism evidence="2">
    <name type="scientific">Pseudogemmatithrix spongiicola</name>
    <dbReference type="NCBI Taxonomy" id="3062599"/>
    <lineage>
        <taxon>Bacteria</taxon>
        <taxon>Pseudomonadati</taxon>
        <taxon>Gemmatimonadota</taxon>
        <taxon>Gemmatimonadia</taxon>
        <taxon>Gemmatimonadales</taxon>
        <taxon>Gemmatimonadaceae</taxon>
        <taxon>Pseudogemmatithrix</taxon>
    </lineage>
</organism>
<accession>A0AA49Q6E4</accession>
<dbReference type="AlphaFoldDB" id="A0AA49Q6E4"/>
<name>A0AA49Q6E4_9BACT</name>
<dbReference type="EMBL" id="CP130613">
    <property type="protein sequence ID" value="WKW16495.1"/>
    <property type="molecule type" value="Genomic_DNA"/>
</dbReference>
<proteinExistence type="predicted"/>
<dbReference type="Pfam" id="PF13620">
    <property type="entry name" value="CarboxypepD_reg"/>
    <property type="match status" value="2"/>
</dbReference>
<evidence type="ECO:0000313" key="4">
    <source>
        <dbReference type="Proteomes" id="UP001229955"/>
    </source>
</evidence>
<feature type="chain" id="PRO_5041358875" evidence="1">
    <location>
        <begin position="25"/>
        <end position="357"/>
    </location>
</feature>
<feature type="signal peptide" evidence="1">
    <location>
        <begin position="1"/>
        <end position="24"/>
    </location>
</feature>
<dbReference type="InterPro" id="IPR008969">
    <property type="entry name" value="CarboxyPept-like_regulatory"/>
</dbReference>
<keyword evidence="1" id="KW-0732">Signal</keyword>
<evidence type="ECO:0000313" key="3">
    <source>
        <dbReference type="EMBL" id="WKW16495.1"/>
    </source>
</evidence>
<accession>A0AA49K213</accession>
<evidence type="ECO:0000313" key="2">
    <source>
        <dbReference type="EMBL" id="WKW13589.1"/>
    </source>
</evidence>
<sequence length="357" mass="38421">MRLHPMLAMLLGVLSLTPAPTVSAQSSVRIVPRLGSVAGYVVDTDGRPLEGVPVVIPTAAARATTDAEGFFLLRGIASGRHQLFVRQIGFRPAVTDIDVEADRTLNLRIDLRRLAVELDPVVVQAYVLNELSGLVTDVYERPIPGAVIEIVGLGVKTETQDQGRFLLVDLAPGNYVLQIRALGYRVAQFGLRMLPQMERDLTFRLRTASLEDELQIPRAVEVANEANRRLGLRGGRAVIIGREQLERHGSAPLGVALAGTEAALVFNQVGGSCILLNGSEPLTIGSASRQSSRQSPGSGNLFNAGGWLGFFRADEVALIELYPEGSENSRTLCGRFPPSSGCSCPPEPSGIVLWLQR</sequence>
<keyword evidence="2" id="KW-0378">Hydrolase</keyword>
<gene>
    <name evidence="2" type="ORF">Strain138_002913</name>
    <name evidence="3" type="ORF">Strain318_002911</name>
</gene>
<dbReference type="EMBL" id="CP130612">
    <property type="protein sequence ID" value="WKW13589.1"/>
    <property type="molecule type" value="Genomic_DNA"/>
</dbReference>
<dbReference type="KEGG" id="pspc:Strain318_002911"/>
<dbReference type="RefSeq" id="WP_367886427.1">
    <property type="nucleotide sequence ID" value="NZ_CP130612.1"/>
</dbReference>
<dbReference type="GO" id="GO:0004180">
    <property type="term" value="F:carboxypeptidase activity"/>
    <property type="evidence" value="ECO:0007669"/>
    <property type="project" value="UniProtKB-KW"/>
</dbReference>
<dbReference type="Gene3D" id="2.60.40.1120">
    <property type="entry name" value="Carboxypeptidase-like, regulatory domain"/>
    <property type="match status" value="2"/>
</dbReference>
<protein>
    <submittedName>
        <fullName evidence="2">Carboxypeptidase regulatory-like domain-containing protein</fullName>
    </submittedName>
</protein>
<keyword evidence="2" id="KW-0121">Carboxypeptidase</keyword>
<keyword evidence="2" id="KW-0645">Protease</keyword>
<dbReference type="Proteomes" id="UP001229955">
    <property type="component" value="Chromosome"/>
</dbReference>
<evidence type="ECO:0000256" key="1">
    <source>
        <dbReference type="SAM" id="SignalP"/>
    </source>
</evidence>
<dbReference type="SUPFAM" id="SSF49464">
    <property type="entry name" value="Carboxypeptidase regulatory domain-like"/>
    <property type="match status" value="2"/>
</dbReference>